<dbReference type="InterPro" id="IPR016035">
    <property type="entry name" value="Acyl_Trfase/lysoPLipase"/>
</dbReference>
<dbReference type="Proteomes" id="UP000235015">
    <property type="component" value="Unassembled WGS sequence"/>
</dbReference>
<dbReference type="GO" id="GO:0016042">
    <property type="term" value="P:lipid catabolic process"/>
    <property type="evidence" value="ECO:0007669"/>
    <property type="project" value="UniProtKB-UniRule"/>
</dbReference>
<organism evidence="4 5">
    <name type="scientific">Sedimenticola selenatireducens</name>
    <dbReference type="NCBI Taxonomy" id="191960"/>
    <lineage>
        <taxon>Bacteria</taxon>
        <taxon>Pseudomonadati</taxon>
        <taxon>Pseudomonadota</taxon>
        <taxon>Gammaproteobacteria</taxon>
        <taxon>Chromatiales</taxon>
        <taxon>Sedimenticolaceae</taxon>
        <taxon>Sedimenticola</taxon>
    </lineage>
</organism>
<dbReference type="SUPFAM" id="SSF52151">
    <property type="entry name" value="FabD/lysophospholipase-like"/>
    <property type="match status" value="1"/>
</dbReference>
<evidence type="ECO:0000256" key="1">
    <source>
        <dbReference type="ARBA" id="ARBA00023098"/>
    </source>
</evidence>
<comment type="caution">
    <text evidence="4">The sequence shown here is derived from an EMBL/GenBank/DDBJ whole genome shotgun (WGS) entry which is preliminary data.</text>
</comment>
<feature type="short sequence motif" description="GXGXXG" evidence="2">
    <location>
        <begin position="12"/>
        <end position="17"/>
    </location>
</feature>
<gene>
    <name evidence="4" type="ORF">C0630_10635</name>
</gene>
<name>A0A2N6CWH4_9GAMM</name>
<protein>
    <submittedName>
        <fullName evidence="4">Patatin</fullName>
    </submittedName>
</protein>
<sequence>MTERFQILSLDGGGIRGMFSAALLAHIERDLRVSVTDHFDMIAGTSTGGIIALGLGLGLTPEEILGFYVDRGKSIFPVSPFRRLRHWVRNKHDPRELELALRECFGERLLGESKRMLVIPSFDLAHSDVALFKTAHHENFVRDYKVPAWKVAMATAAAPTYFPGFSQIEDRTLIDGGVWANNPTMVALAEAVGILKVSVDQIRILSIGTFEEISAPPKRLTTGGLLQWARPSAETIIAGQNAGAKKQAQLMVGKENLVRINPVTPKGLYQLDAYTTKDLLGIAAMASKHEMPTIRKTFLDHKALPFKPANPLSPEMLP</sequence>
<dbReference type="NCBIfam" id="NF041079">
    <property type="entry name" value="CBASS_lipase"/>
    <property type="match status" value="1"/>
</dbReference>
<evidence type="ECO:0000313" key="4">
    <source>
        <dbReference type="EMBL" id="PLX61607.1"/>
    </source>
</evidence>
<feature type="short sequence motif" description="DGA/G" evidence="2">
    <location>
        <begin position="175"/>
        <end position="177"/>
    </location>
</feature>
<reference evidence="4 5" key="1">
    <citation type="submission" date="2017-11" db="EMBL/GenBank/DDBJ databases">
        <title>Genome-resolved metagenomics identifies genetic mobility, metabolic interactions, and unexpected diversity in perchlorate-reducing communities.</title>
        <authorList>
            <person name="Barnum T.P."/>
            <person name="Figueroa I.A."/>
            <person name="Carlstrom C.I."/>
            <person name="Lucas L.N."/>
            <person name="Engelbrektson A.L."/>
            <person name="Coates J.D."/>
        </authorList>
    </citation>
    <scope>NUCLEOTIDE SEQUENCE [LARGE SCALE GENOMIC DNA]</scope>
    <source>
        <strain evidence="4">BM301</strain>
    </source>
</reference>
<dbReference type="Gene3D" id="3.40.1090.10">
    <property type="entry name" value="Cytosolic phospholipase A2 catalytic domain"/>
    <property type="match status" value="1"/>
</dbReference>
<dbReference type="InterPro" id="IPR002641">
    <property type="entry name" value="PNPLA_dom"/>
</dbReference>
<proteinExistence type="predicted"/>
<keyword evidence="2" id="KW-0442">Lipid degradation</keyword>
<feature type="active site" description="Proton acceptor" evidence="2">
    <location>
        <position position="175"/>
    </location>
</feature>
<feature type="active site" description="Nucleophile" evidence="2">
    <location>
        <position position="46"/>
    </location>
</feature>
<accession>A0A2N6CWH4</accession>
<dbReference type="EMBL" id="PKUN01000014">
    <property type="protein sequence ID" value="PLX61607.1"/>
    <property type="molecule type" value="Genomic_DNA"/>
</dbReference>
<keyword evidence="2" id="KW-0378">Hydrolase</keyword>
<dbReference type="PANTHER" id="PTHR24138:SF10">
    <property type="entry name" value="PHOSPHOLIPASE A2"/>
    <property type="match status" value="1"/>
</dbReference>
<dbReference type="PROSITE" id="PS51635">
    <property type="entry name" value="PNPLA"/>
    <property type="match status" value="1"/>
</dbReference>
<dbReference type="AlphaFoldDB" id="A0A2N6CWH4"/>
<evidence type="ECO:0000313" key="5">
    <source>
        <dbReference type="Proteomes" id="UP000235015"/>
    </source>
</evidence>
<dbReference type="GO" id="GO:0016787">
    <property type="term" value="F:hydrolase activity"/>
    <property type="evidence" value="ECO:0007669"/>
    <property type="project" value="UniProtKB-UniRule"/>
</dbReference>
<evidence type="ECO:0000256" key="2">
    <source>
        <dbReference type="PROSITE-ProRule" id="PRU01161"/>
    </source>
</evidence>
<dbReference type="Pfam" id="PF01734">
    <property type="entry name" value="Patatin"/>
    <property type="match status" value="1"/>
</dbReference>
<keyword evidence="1 2" id="KW-0443">Lipid metabolism</keyword>
<dbReference type="RefSeq" id="WP_273439348.1">
    <property type="nucleotide sequence ID" value="NZ_PKUN01000014.1"/>
</dbReference>
<feature type="short sequence motif" description="GXSXG" evidence="2">
    <location>
        <begin position="44"/>
        <end position="48"/>
    </location>
</feature>
<evidence type="ECO:0000259" key="3">
    <source>
        <dbReference type="PROSITE" id="PS51635"/>
    </source>
</evidence>
<dbReference type="InterPro" id="IPR047156">
    <property type="entry name" value="Teg/CotR/CapV-like"/>
</dbReference>
<dbReference type="CDD" id="cd07199">
    <property type="entry name" value="Pat17_PNPLA8_PNPLA9_like"/>
    <property type="match status" value="1"/>
</dbReference>
<dbReference type="PANTHER" id="PTHR24138">
    <property type="entry name" value="INTRACELLLAR PHOSPHOLIPASE A FAMILY"/>
    <property type="match status" value="1"/>
</dbReference>
<feature type="domain" description="PNPLA" evidence="3">
    <location>
        <begin position="8"/>
        <end position="188"/>
    </location>
</feature>